<dbReference type="RefSeq" id="WP_119323254.1">
    <property type="nucleotide sequence ID" value="NZ_AP025739.1"/>
</dbReference>
<keyword evidence="6" id="KW-1185">Reference proteome</keyword>
<evidence type="ECO:0000256" key="4">
    <source>
        <dbReference type="ARBA" id="ARBA00040480"/>
    </source>
</evidence>
<sequence length="530" mass="58805">MAQKSIQELEVLLRARYPVIYVVSWEEGRVEEALAQIARRREKKLYLWSIARGLQQYGSPVEGKRRADERTTDPPVALDHVLESMENAIYVFRDLHQFFNSPAVTRRIRELASYLKNSYKTLVIIGPTLQVPTELQKDVTVVEFDLPDREELNSLLDRTLSEVNESTGRELSVAPEARDRILGAASGLTLNEAENVFAKTLVISGRLSEEDLPIILSEKEQTIRKSGLLEYYHADTNLAQIGGMDVLKDWLSKRSVAFDSEAAKFGLPAPKGVLLIGVQGCGKSLTAKAIAGVWGLPLLRLDVGRLFNSLVGSSEENMRTAIRVAESVAPAVLWVDEIEKSMAGSQSSGSTDGGTSARVLSGFLTWLQEKTAPVFVVATANSIDQLPPELLRRGRLDETFFVDLPDATERREIFQIHLQKRGRDSTCFDVIALAEAAEGYSGAEIEQCIIAGLFEAYSAKRPLSTEILLRCTRDSVPLSRTMKEPIDRLREWADGRARRASTGEAPRIQALVSGGRKLEMDHLDPIEKEG</sequence>
<dbReference type="PANTHER" id="PTHR42960">
    <property type="entry name" value="YCF46 PROTEIN"/>
    <property type="match status" value="1"/>
</dbReference>
<accession>A0A402D182</accession>
<dbReference type="Gene3D" id="1.10.8.60">
    <property type="match status" value="1"/>
</dbReference>
<name>A0A402D182_9BACT</name>
<dbReference type="SUPFAM" id="SSF52540">
    <property type="entry name" value="P-loop containing nucleoside triphosphate hydrolases"/>
    <property type="match status" value="1"/>
</dbReference>
<dbReference type="KEGG" id="ccot:CCAX7_37490"/>
<dbReference type="Gene3D" id="3.40.50.300">
    <property type="entry name" value="P-loop containing nucleotide triphosphate hydrolases"/>
    <property type="match status" value="1"/>
</dbReference>
<dbReference type="CDD" id="cd19507">
    <property type="entry name" value="RecA-like_Ycf46-like"/>
    <property type="match status" value="1"/>
</dbReference>
<evidence type="ECO:0000313" key="5">
    <source>
        <dbReference type="EMBL" id="BDI31698.1"/>
    </source>
</evidence>
<dbReference type="EMBL" id="AP025739">
    <property type="protein sequence ID" value="BDI31698.1"/>
    <property type="molecule type" value="Genomic_DNA"/>
</dbReference>
<organism evidence="5 6">
    <name type="scientific">Capsulimonas corticalis</name>
    <dbReference type="NCBI Taxonomy" id="2219043"/>
    <lineage>
        <taxon>Bacteria</taxon>
        <taxon>Bacillati</taxon>
        <taxon>Armatimonadota</taxon>
        <taxon>Armatimonadia</taxon>
        <taxon>Capsulimonadales</taxon>
        <taxon>Capsulimonadaceae</taxon>
        <taxon>Capsulimonas</taxon>
    </lineage>
</organism>
<reference evidence="5 6" key="1">
    <citation type="journal article" date="2019" name="Int. J. Syst. Evol. Microbiol.">
        <title>Capsulimonas corticalis gen. nov., sp. nov., an aerobic capsulated bacterium, of a novel bacterial order, Capsulimonadales ord. nov., of the class Armatimonadia of the phylum Armatimonadetes.</title>
        <authorList>
            <person name="Li J."/>
            <person name="Kudo C."/>
            <person name="Tonouchi A."/>
        </authorList>
    </citation>
    <scope>NUCLEOTIDE SEQUENCE [LARGE SCALE GENOMIC DNA]</scope>
    <source>
        <strain evidence="5 6">AX-7</strain>
    </source>
</reference>
<evidence type="ECO:0000256" key="2">
    <source>
        <dbReference type="ARBA" id="ARBA00022840"/>
    </source>
</evidence>
<dbReference type="InterPro" id="IPR027417">
    <property type="entry name" value="P-loop_NTPase"/>
</dbReference>
<dbReference type="AlphaFoldDB" id="A0A402D182"/>
<dbReference type="OrthoDB" id="9806903at2"/>
<dbReference type="InterPro" id="IPR003593">
    <property type="entry name" value="AAA+_ATPase"/>
</dbReference>
<keyword evidence="1" id="KW-0547">Nucleotide-binding</keyword>
<protein>
    <recommendedName>
        <fullName evidence="4">Uncharacterized AAA domain-containing protein ycf46</fullName>
    </recommendedName>
</protein>
<dbReference type="InterPro" id="IPR052381">
    <property type="entry name" value="AAA_domain_protein"/>
</dbReference>
<evidence type="ECO:0000256" key="1">
    <source>
        <dbReference type="ARBA" id="ARBA00022741"/>
    </source>
</evidence>
<dbReference type="GO" id="GO:0016887">
    <property type="term" value="F:ATP hydrolysis activity"/>
    <property type="evidence" value="ECO:0007669"/>
    <property type="project" value="InterPro"/>
</dbReference>
<dbReference type="SMART" id="SM00382">
    <property type="entry name" value="AAA"/>
    <property type="match status" value="1"/>
</dbReference>
<dbReference type="Proteomes" id="UP000287394">
    <property type="component" value="Chromosome"/>
</dbReference>
<proteinExistence type="inferred from homology"/>
<keyword evidence="2" id="KW-0067">ATP-binding</keyword>
<evidence type="ECO:0000313" key="6">
    <source>
        <dbReference type="Proteomes" id="UP000287394"/>
    </source>
</evidence>
<evidence type="ECO:0000256" key="3">
    <source>
        <dbReference type="ARBA" id="ARBA00038088"/>
    </source>
</evidence>
<dbReference type="InterPro" id="IPR003959">
    <property type="entry name" value="ATPase_AAA_core"/>
</dbReference>
<gene>
    <name evidence="5" type="ORF">CCAX7_37490</name>
</gene>
<dbReference type="GO" id="GO:0005524">
    <property type="term" value="F:ATP binding"/>
    <property type="evidence" value="ECO:0007669"/>
    <property type="project" value="UniProtKB-KW"/>
</dbReference>
<dbReference type="Pfam" id="PF00004">
    <property type="entry name" value="AAA"/>
    <property type="match status" value="1"/>
</dbReference>
<dbReference type="PANTHER" id="PTHR42960:SF1">
    <property type="entry name" value="YCF46 PROTEIN"/>
    <property type="match status" value="1"/>
</dbReference>
<comment type="similarity">
    <text evidence="3">Belongs to the AAA ATPase family. Highly divergent.</text>
</comment>